<dbReference type="AlphaFoldDB" id="E6LXH6"/>
<dbReference type="CDD" id="cd03801">
    <property type="entry name" value="GT4_PimA-like"/>
    <property type="match status" value="1"/>
</dbReference>
<dbReference type="GO" id="GO:0016757">
    <property type="term" value="F:glycosyltransferase activity"/>
    <property type="evidence" value="ECO:0007669"/>
    <property type="project" value="UniProtKB-KW"/>
</dbReference>
<sequence length="534" mass="59934">MGDDILGLKSVLIKLNHQWHLARYAYPLATFFSRLLSPDKQIQARIAILGMALIEGKKPCLSLAKRLTARALELADLRYQSGELLAASRLLTSALQLYYHSKLVGALDSPLLADPNYSALIRQSRFYQEIFETAVHPPTSANNPTNRGKTGENIMAGKEDLTNSRPLKILALSRYHYNFYFSLEQFAYLREQGHTVTLLAMENLPGYERMLSIEEAVQRGVRLAQGQTNPIPEQLRDAVNEADLIWVEWGNETAVLVSQWEVKKPVLVHLHRYESESSWLHLLNPRGISGIFFVSDWVKQVTLSQRPSLAGVPTQVIPIGINPYLYSTAKTAAATRTIAQVGWKVEIKDTYWTINLVKRLRETDPTWRLLLVGPEPDSRDAWARPLYKLISANSGWITVTGNREDLADYFKNIGWVVSSSRLESFHRSVVEGSAAGCVPVVRDWPEVARYGGARGIYPEDWVVANQEEAVARIIETSNSGIPDETARALVLENFNFNLANVRTQRLLQETVARWGASLNHNMPNTAGNSATDES</sequence>
<evidence type="ECO:0000313" key="2">
    <source>
        <dbReference type="Proteomes" id="UP000005573"/>
    </source>
</evidence>
<comment type="caution">
    <text evidence="1">The sequence shown here is derived from an EMBL/GenBank/DDBJ whole genome shotgun (WGS) entry which is preliminary data.</text>
</comment>
<dbReference type="HOGENOM" id="CLU_530660_0_0_11"/>
<dbReference type="Gene3D" id="3.40.50.2000">
    <property type="entry name" value="Glycogen Phosphorylase B"/>
    <property type="match status" value="2"/>
</dbReference>
<dbReference type="Proteomes" id="UP000005573">
    <property type="component" value="Unassembled WGS sequence"/>
</dbReference>
<reference evidence="1 2" key="1">
    <citation type="submission" date="2010-12" db="EMBL/GenBank/DDBJ databases">
        <authorList>
            <person name="Muzny D."/>
            <person name="Qin X."/>
            <person name="Deng J."/>
            <person name="Jiang H."/>
            <person name="Liu Y."/>
            <person name="Qu J."/>
            <person name="Song X.-Z."/>
            <person name="Zhang L."/>
            <person name="Thornton R."/>
            <person name="Coyle M."/>
            <person name="Francisco L."/>
            <person name="Jackson L."/>
            <person name="Javaid M."/>
            <person name="Korchina V."/>
            <person name="Kovar C."/>
            <person name="Mata R."/>
            <person name="Mathew T."/>
            <person name="Ngo R."/>
            <person name="Nguyen L."/>
            <person name="Nguyen N."/>
            <person name="Okwuonu G."/>
            <person name="Ongeri F."/>
            <person name="Pham C."/>
            <person name="Simmons D."/>
            <person name="Wilczek-Boney K."/>
            <person name="Hale W."/>
            <person name="Jakkamsetti A."/>
            <person name="Pham P."/>
            <person name="Ruth R."/>
            <person name="San Lucas F."/>
            <person name="Warren J."/>
            <person name="Zhang J."/>
            <person name="Zhao Z."/>
            <person name="Zhou C."/>
            <person name="Zhu D."/>
            <person name="Lee S."/>
            <person name="Bess C."/>
            <person name="Blankenburg K."/>
            <person name="Forbes L."/>
            <person name="Fu Q."/>
            <person name="Gubbala S."/>
            <person name="Hirani K."/>
            <person name="Jayaseelan J.C."/>
            <person name="Lara F."/>
            <person name="Munidasa M."/>
            <person name="Palculict T."/>
            <person name="Patil S."/>
            <person name="Pu L.-L."/>
            <person name="Saada N."/>
            <person name="Tang L."/>
            <person name="Weissenberger G."/>
            <person name="Zhu Y."/>
            <person name="Hemphill L."/>
            <person name="Shang Y."/>
            <person name="Youmans B."/>
            <person name="Ayvaz T."/>
            <person name="Ross M."/>
            <person name="Santibanez J."/>
            <person name="Aqrawi P."/>
            <person name="Gross S."/>
            <person name="Joshi V."/>
            <person name="Fowler G."/>
            <person name="Nazareth L."/>
            <person name="Reid J."/>
            <person name="Worley K."/>
            <person name="Petrosino J."/>
            <person name="Highlander S."/>
            <person name="Gibbs R."/>
        </authorList>
    </citation>
    <scope>NUCLEOTIDE SEQUENCE [LARGE SCALE GENOMIC DNA]</scope>
    <source>
        <strain evidence="1 2">ATCC 51333</strain>
    </source>
</reference>
<organism evidence="1 2">
    <name type="scientific">Mobiluncus curtisii ATCC 51333</name>
    <dbReference type="NCBI Taxonomy" id="887326"/>
    <lineage>
        <taxon>Bacteria</taxon>
        <taxon>Bacillati</taxon>
        <taxon>Actinomycetota</taxon>
        <taxon>Actinomycetes</taxon>
        <taxon>Actinomycetales</taxon>
        <taxon>Actinomycetaceae</taxon>
        <taxon>Mobiluncus</taxon>
    </lineage>
</organism>
<proteinExistence type="predicted"/>
<keyword evidence="1" id="KW-0808">Transferase</keyword>
<name>E6LXH6_9ACTO</name>
<keyword evidence="1" id="KW-0328">Glycosyltransferase</keyword>
<protein>
    <submittedName>
        <fullName evidence="1">Glycosyltransferase, group 1 family protein</fullName>
        <ecNumber evidence="1">2.4.-.-</ecNumber>
    </submittedName>
</protein>
<gene>
    <name evidence="1" type="ORF">HMPREF0388_0563</name>
</gene>
<dbReference type="EC" id="2.4.-.-" evidence="1"/>
<evidence type="ECO:0000313" key="1">
    <source>
        <dbReference type="EMBL" id="EFU80343.1"/>
    </source>
</evidence>
<accession>E6LXH6</accession>
<dbReference type="Pfam" id="PF13692">
    <property type="entry name" value="Glyco_trans_1_4"/>
    <property type="match status" value="1"/>
</dbReference>
<dbReference type="EMBL" id="AEPY01000004">
    <property type="protein sequence ID" value="EFU80343.1"/>
    <property type="molecule type" value="Genomic_DNA"/>
</dbReference>
<dbReference type="SUPFAM" id="SSF53756">
    <property type="entry name" value="UDP-Glycosyltransferase/glycogen phosphorylase"/>
    <property type="match status" value="1"/>
</dbReference>